<dbReference type="AlphaFoldDB" id="A0A4D6MSX6"/>
<reference evidence="1 2" key="1">
    <citation type="submission" date="2019-04" db="EMBL/GenBank/DDBJ databases">
        <title>An improved genome assembly and genetic linkage map for asparagus bean, Vigna unguiculata ssp. sesquipedialis.</title>
        <authorList>
            <person name="Xia Q."/>
            <person name="Zhang R."/>
            <person name="Dong Y."/>
        </authorList>
    </citation>
    <scope>NUCLEOTIDE SEQUENCE [LARGE SCALE GENOMIC DNA]</scope>
    <source>
        <tissue evidence="1">Leaf</tissue>
    </source>
</reference>
<gene>
    <name evidence="1" type="ORF">DEO72_LG8g992</name>
</gene>
<protein>
    <submittedName>
        <fullName evidence="1">Uncharacterized protein</fullName>
    </submittedName>
</protein>
<name>A0A4D6MSX6_VIGUN</name>
<sequence>MPPPCENKNHHWRVAANFRGHDSGGDVRFLFLEKELVEDDQALGEHMVVPGVAGVEENPCGVEAVHVSFPQPVQVVNLLNLAVGERAIVNILAMATSRSLFVVVSSSVPEGS</sequence>
<evidence type="ECO:0000313" key="2">
    <source>
        <dbReference type="Proteomes" id="UP000501690"/>
    </source>
</evidence>
<accession>A0A4D6MSX6</accession>
<evidence type="ECO:0000313" key="1">
    <source>
        <dbReference type="EMBL" id="QCE02975.1"/>
    </source>
</evidence>
<proteinExistence type="predicted"/>
<dbReference type="EMBL" id="CP039352">
    <property type="protein sequence ID" value="QCE02975.1"/>
    <property type="molecule type" value="Genomic_DNA"/>
</dbReference>
<organism evidence="1 2">
    <name type="scientific">Vigna unguiculata</name>
    <name type="common">Cowpea</name>
    <dbReference type="NCBI Taxonomy" id="3917"/>
    <lineage>
        <taxon>Eukaryota</taxon>
        <taxon>Viridiplantae</taxon>
        <taxon>Streptophyta</taxon>
        <taxon>Embryophyta</taxon>
        <taxon>Tracheophyta</taxon>
        <taxon>Spermatophyta</taxon>
        <taxon>Magnoliopsida</taxon>
        <taxon>eudicotyledons</taxon>
        <taxon>Gunneridae</taxon>
        <taxon>Pentapetalae</taxon>
        <taxon>rosids</taxon>
        <taxon>fabids</taxon>
        <taxon>Fabales</taxon>
        <taxon>Fabaceae</taxon>
        <taxon>Papilionoideae</taxon>
        <taxon>50 kb inversion clade</taxon>
        <taxon>NPAAA clade</taxon>
        <taxon>indigoferoid/millettioid clade</taxon>
        <taxon>Phaseoleae</taxon>
        <taxon>Vigna</taxon>
    </lineage>
</organism>
<dbReference type="Proteomes" id="UP000501690">
    <property type="component" value="Linkage Group LG8"/>
</dbReference>
<keyword evidence="2" id="KW-1185">Reference proteome</keyword>